<proteinExistence type="inferred from homology"/>
<dbReference type="InterPro" id="IPR004301">
    <property type="entry name" value="Nucleoplasmin"/>
</dbReference>
<comment type="subcellular location">
    <subcellularLocation>
        <location evidence="1">Nucleus</location>
    </subcellularLocation>
</comment>
<dbReference type="Gene3D" id="1.10.10.2100">
    <property type="match status" value="1"/>
</dbReference>
<dbReference type="GO" id="GO:0005730">
    <property type="term" value="C:nucleolus"/>
    <property type="evidence" value="ECO:0007669"/>
    <property type="project" value="TreeGrafter"/>
</dbReference>
<feature type="compositionally biased region" description="Acidic residues" evidence="4">
    <location>
        <begin position="177"/>
        <end position="201"/>
    </location>
</feature>
<dbReference type="Gene3D" id="2.60.120.340">
    <property type="entry name" value="Nucleoplasmin core domain"/>
    <property type="match status" value="1"/>
</dbReference>
<dbReference type="EMBL" id="CALNXJ010000066">
    <property type="protein sequence ID" value="CAH3158049.1"/>
    <property type="molecule type" value="Genomic_DNA"/>
</dbReference>
<evidence type="ECO:0000256" key="3">
    <source>
        <dbReference type="ARBA" id="ARBA00023242"/>
    </source>
</evidence>
<evidence type="ECO:0000313" key="7">
    <source>
        <dbReference type="Proteomes" id="UP001159428"/>
    </source>
</evidence>
<evidence type="ECO:0000256" key="1">
    <source>
        <dbReference type="ARBA" id="ARBA00004123"/>
    </source>
</evidence>
<feature type="compositionally biased region" description="Basic and acidic residues" evidence="4">
    <location>
        <begin position="301"/>
        <end position="312"/>
    </location>
</feature>
<dbReference type="AlphaFoldDB" id="A0AAU9XU50"/>
<sequence length="391" mass="43610">MASLEKEYFWGCELSKDKKEYKWDSEDEELSKTDIEQKLVVTQACLGAKAKPNERNLVQVTTTDSSDNSVKFTILSLASGRKDQSKLSLAFPASVVFKLIEGSGPIHLTGSVYQELFMGDDDEEESGEDEDEESEVVLSEAKESAKKRPLTTPKGPPTKIARVEAGLCCALSKCQDGDEESDDDDDDDEEEDSSEESMEMEADAKQKKPAETPKTTKNKPEGKDAIPVKSTSEEDEEESEEDSDDDDDDDYEEEDESGEDDDDDDEDESDEEDEIAASLAAKKKMEGKANKKPPMTNGVAKADKKDKTEKQNKIPAQQPSTPKTDGKKDQGKKAGAKTPEVLSMDKIKEKLLKTPNLPKKVEKFKNYLKHSYKITDEAESTKLWDWLKENK</sequence>
<evidence type="ECO:0000256" key="4">
    <source>
        <dbReference type="SAM" id="MobiDB-lite"/>
    </source>
</evidence>
<feature type="compositionally biased region" description="Basic and acidic residues" evidence="4">
    <location>
        <begin position="202"/>
        <end position="211"/>
    </location>
</feature>
<dbReference type="Pfam" id="PF03066">
    <property type="entry name" value="Nucleoplasmin"/>
    <property type="match status" value="1"/>
</dbReference>
<accession>A0AAU9XU50</accession>
<keyword evidence="3" id="KW-0539">Nucleus</keyword>
<gene>
    <name evidence="6" type="ORF">PMEA_00030226</name>
</gene>
<evidence type="ECO:0000259" key="5">
    <source>
        <dbReference type="Pfam" id="PF03066"/>
    </source>
</evidence>
<dbReference type="GO" id="GO:0003723">
    <property type="term" value="F:RNA binding"/>
    <property type="evidence" value="ECO:0007669"/>
    <property type="project" value="TreeGrafter"/>
</dbReference>
<dbReference type="InterPro" id="IPR036824">
    <property type="entry name" value="Nucleoplasmin_core_dom_sf"/>
</dbReference>
<organism evidence="6 7">
    <name type="scientific">Pocillopora meandrina</name>
    <dbReference type="NCBI Taxonomy" id="46732"/>
    <lineage>
        <taxon>Eukaryota</taxon>
        <taxon>Metazoa</taxon>
        <taxon>Cnidaria</taxon>
        <taxon>Anthozoa</taxon>
        <taxon>Hexacorallia</taxon>
        <taxon>Scleractinia</taxon>
        <taxon>Astrocoeniina</taxon>
        <taxon>Pocilloporidae</taxon>
        <taxon>Pocillopora</taxon>
    </lineage>
</organism>
<evidence type="ECO:0000256" key="2">
    <source>
        <dbReference type="ARBA" id="ARBA00010744"/>
    </source>
</evidence>
<name>A0AAU9XU50_9CNID</name>
<dbReference type="GO" id="GO:0006338">
    <property type="term" value="P:chromatin remodeling"/>
    <property type="evidence" value="ECO:0007669"/>
    <property type="project" value="TreeGrafter"/>
</dbReference>
<dbReference type="GO" id="GO:0003682">
    <property type="term" value="F:chromatin binding"/>
    <property type="evidence" value="ECO:0007669"/>
    <property type="project" value="TreeGrafter"/>
</dbReference>
<feature type="compositionally biased region" description="Acidic residues" evidence="4">
    <location>
        <begin position="233"/>
        <end position="275"/>
    </location>
</feature>
<keyword evidence="7" id="KW-1185">Reference proteome</keyword>
<evidence type="ECO:0000313" key="6">
    <source>
        <dbReference type="EMBL" id="CAH3158049.1"/>
    </source>
</evidence>
<dbReference type="PANTHER" id="PTHR22747:SF18">
    <property type="entry name" value="GEO09167P1-RELATED"/>
    <property type="match status" value="1"/>
</dbReference>
<feature type="domain" description="Nucleoplasmin core" evidence="5">
    <location>
        <begin position="9"/>
        <end position="111"/>
    </location>
</feature>
<dbReference type="InterPro" id="IPR024057">
    <property type="entry name" value="Nucleoplasmin_core_dom"/>
</dbReference>
<protein>
    <recommendedName>
        <fullName evidence="5">Nucleoplasmin core domain-containing protein</fullName>
    </recommendedName>
</protein>
<feature type="compositionally biased region" description="Acidic residues" evidence="4">
    <location>
        <begin position="118"/>
        <end position="135"/>
    </location>
</feature>
<dbReference type="GO" id="GO:0005654">
    <property type="term" value="C:nucleoplasm"/>
    <property type="evidence" value="ECO:0007669"/>
    <property type="project" value="TreeGrafter"/>
</dbReference>
<feature type="region of interest" description="Disordered" evidence="4">
    <location>
        <begin position="173"/>
        <end position="342"/>
    </location>
</feature>
<reference evidence="6 7" key="1">
    <citation type="submission" date="2022-05" db="EMBL/GenBank/DDBJ databases">
        <authorList>
            <consortium name="Genoscope - CEA"/>
            <person name="William W."/>
        </authorList>
    </citation>
    <scope>NUCLEOTIDE SEQUENCE [LARGE SCALE GENOMIC DNA]</scope>
</reference>
<dbReference type="Proteomes" id="UP001159428">
    <property type="component" value="Unassembled WGS sequence"/>
</dbReference>
<dbReference type="PANTHER" id="PTHR22747">
    <property type="entry name" value="NUCLEOPLASMIN"/>
    <property type="match status" value="1"/>
</dbReference>
<feature type="region of interest" description="Disordered" evidence="4">
    <location>
        <begin position="117"/>
        <end position="160"/>
    </location>
</feature>
<dbReference type="FunFam" id="1.10.10.2100:FF:000002">
    <property type="entry name" value="cell growth-regulating nucleolar protein-like"/>
    <property type="match status" value="1"/>
</dbReference>
<dbReference type="SUPFAM" id="SSF69203">
    <property type="entry name" value="Nucleoplasmin-like core domain"/>
    <property type="match status" value="1"/>
</dbReference>
<dbReference type="GO" id="GO:0042393">
    <property type="term" value="F:histone binding"/>
    <property type="evidence" value="ECO:0007669"/>
    <property type="project" value="TreeGrafter"/>
</dbReference>
<comment type="caution">
    <text evidence="6">The sequence shown here is derived from an EMBL/GenBank/DDBJ whole genome shotgun (WGS) entry which is preliminary data.</text>
</comment>
<dbReference type="GO" id="GO:0005737">
    <property type="term" value="C:cytoplasm"/>
    <property type="evidence" value="ECO:0007669"/>
    <property type="project" value="TreeGrafter"/>
</dbReference>
<comment type="similarity">
    <text evidence="2">Belongs to the nucleoplasmin family.</text>
</comment>